<evidence type="ECO:0000313" key="9">
    <source>
        <dbReference type="Ensembl" id="ENSPKIP00000031261.1"/>
    </source>
</evidence>
<evidence type="ECO:0000256" key="1">
    <source>
        <dbReference type="ARBA" id="ARBA00004498"/>
    </source>
</evidence>
<dbReference type="SUPFAM" id="SSF53300">
    <property type="entry name" value="vWA-like"/>
    <property type="match status" value="2"/>
</dbReference>
<dbReference type="FunFam" id="3.40.50.410:FF:000003">
    <property type="entry name" value="Collagen type VI alpha 3 chain"/>
    <property type="match status" value="2"/>
</dbReference>
<feature type="domain" description="VWFA" evidence="8">
    <location>
        <begin position="47"/>
        <end position="226"/>
    </location>
</feature>
<keyword evidence="7" id="KW-0176">Collagen</keyword>
<feature type="domain" description="VWFA" evidence="8">
    <location>
        <begin position="248"/>
        <end position="422"/>
    </location>
</feature>
<dbReference type="Ensembl" id="ENSPKIT00000012103.1">
    <property type="protein sequence ID" value="ENSPKIP00000031261.1"/>
    <property type="gene ID" value="ENSPKIG00000011808.1"/>
</dbReference>
<evidence type="ECO:0000256" key="4">
    <source>
        <dbReference type="ARBA" id="ARBA00022729"/>
    </source>
</evidence>
<dbReference type="PANTHER" id="PTHR24020:SF13">
    <property type="entry name" value="COLLAGEN ALPHA-3(VI) CHAIN"/>
    <property type="match status" value="1"/>
</dbReference>
<dbReference type="Pfam" id="PF00092">
    <property type="entry name" value="VWA"/>
    <property type="match status" value="2"/>
</dbReference>
<reference evidence="9" key="2">
    <citation type="submission" date="2025-09" db="UniProtKB">
        <authorList>
            <consortium name="Ensembl"/>
        </authorList>
    </citation>
    <scope>IDENTIFICATION</scope>
</reference>
<dbReference type="PRINTS" id="PR00453">
    <property type="entry name" value="VWFADOMAIN"/>
</dbReference>
<keyword evidence="2" id="KW-0964">Secreted</keyword>
<accession>A0A3B3SMI6</accession>
<evidence type="ECO:0000256" key="5">
    <source>
        <dbReference type="ARBA" id="ARBA00022737"/>
    </source>
</evidence>
<comment type="subcellular location">
    <subcellularLocation>
        <location evidence="1">Secreted</location>
        <location evidence="1">Extracellular space</location>
        <location evidence="1">Extracellular matrix</location>
    </subcellularLocation>
</comment>
<keyword evidence="5" id="KW-0677">Repeat</keyword>
<dbReference type="Gene3D" id="3.40.50.410">
    <property type="entry name" value="von Willebrand factor, type A domain"/>
    <property type="match status" value="2"/>
</dbReference>
<keyword evidence="3" id="KW-0272">Extracellular matrix</keyword>
<evidence type="ECO:0000256" key="7">
    <source>
        <dbReference type="ARBA" id="ARBA00023119"/>
    </source>
</evidence>
<evidence type="ECO:0000256" key="2">
    <source>
        <dbReference type="ARBA" id="ARBA00022525"/>
    </source>
</evidence>
<reference evidence="9" key="1">
    <citation type="submission" date="2025-08" db="UniProtKB">
        <authorList>
            <consortium name="Ensembl"/>
        </authorList>
    </citation>
    <scope>IDENTIFICATION</scope>
</reference>
<dbReference type="GO" id="GO:0005581">
    <property type="term" value="C:collagen trimer"/>
    <property type="evidence" value="ECO:0007669"/>
    <property type="project" value="UniProtKB-KW"/>
</dbReference>
<evidence type="ECO:0000313" key="10">
    <source>
        <dbReference type="Proteomes" id="UP000261540"/>
    </source>
</evidence>
<dbReference type="InterPro" id="IPR036465">
    <property type="entry name" value="vWFA_dom_sf"/>
</dbReference>
<organism evidence="9 10">
    <name type="scientific">Paramormyrops kingsleyae</name>
    <dbReference type="NCBI Taxonomy" id="1676925"/>
    <lineage>
        <taxon>Eukaryota</taxon>
        <taxon>Metazoa</taxon>
        <taxon>Chordata</taxon>
        <taxon>Craniata</taxon>
        <taxon>Vertebrata</taxon>
        <taxon>Euteleostomi</taxon>
        <taxon>Actinopterygii</taxon>
        <taxon>Neopterygii</taxon>
        <taxon>Teleostei</taxon>
        <taxon>Osteoglossocephala</taxon>
        <taxon>Osteoglossomorpha</taxon>
        <taxon>Osteoglossiformes</taxon>
        <taxon>Mormyridae</taxon>
        <taxon>Paramormyrops</taxon>
    </lineage>
</organism>
<dbReference type="InterPro" id="IPR050525">
    <property type="entry name" value="ECM_Assembly_Org"/>
</dbReference>
<keyword evidence="10" id="KW-1185">Reference proteome</keyword>
<dbReference type="GO" id="GO:0007155">
    <property type="term" value="P:cell adhesion"/>
    <property type="evidence" value="ECO:0007669"/>
    <property type="project" value="UniProtKB-KW"/>
</dbReference>
<dbReference type="GeneTree" id="ENSGT00940000156462"/>
<evidence type="ECO:0000256" key="6">
    <source>
        <dbReference type="ARBA" id="ARBA00022889"/>
    </source>
</evidence>
<protein>
    <recommendedName>
        <fullName evidence="8">VWFA domain-containing protein</fullName>
    </recommendedName>
</protein>
<dbReference type="Proteomes" id="UP000261540">
    <property type="component" value="Unplaced"/>
</dbReference>
<proteinExistence type="predicted"/>
<dbReference type="GO" id="GO:0005615">
    <property type="term" value="C:extracellular space"/>
    <property type="evidence" value="ECO:0007669"/>
    <property type="project" value="TreeGrafter"/>
</dbReference>
<dbReference type="SMART" id="SM00327">
    <property type="entry name" value="VWA"/>
    <property type="match status" value="2"/>
</dbReference>
<evidence type="ECO:0000259" key="8">
    <source>
        <dbReference type="PROSITE" id="PS50234"/>
    </source>
</evidence>
<dbReference type="InterPro" id="IPR002035">
    <property type="entry name" value="VWF_A"/>
</dbReference>
<evidence type="ECO:0000256" key="3">
    <source>
        <dbReference type="ARBA" id="ARBA00022530"/>
    </source>
</evidence>
<dbReference type="PROSITE" id="PS50234">
    <property type="entry name" value="VWFA"/>
    <property type="match status" value="2"/>
</dbReference>
<keyword evidence="4" id="KW-0732">Signal</keyword>
<sequence length="439" mass="48730">ADVFWISLFILLQLMWKMLKKMLFSWSMGLMGPKTDFRLCRTLFREDIVFLIDGSDDSRNRYNAIRTFMMNIIGKLDVDQKKDQVAVVQYSNTAATEFYLNTHTTKESILNAVRSLKPKGGRPQYTGTALQFVKERMFLPSAGSRRSEGAQQILVLVVSGRSRDSPRGPAEALKSSGVVTFALGSAMTDPVELQSISFQPDYGISTSLMLENKLLLSRTKHGMDPLLSFTCCVFSISRIVDRDVTGKDVVFLLDGSDGTRNGFPAMRDFVQRVVDKLKVSVVQYSGDPTAHFYLNTYSSKNEILNAVRSLRHKSGRAVNTGTALQFIRDNILTAPSGSRRLEGVPQILILLSGAKSTDNVDAPAAALKELGVLTFGIGTRNADSLELQKISYKPRYAQSRLTFYWTDHNLGEYGLCACDQKVTSSSPPSTRLQVLEQGP</sequence>
<dbReference type="AlphaFoldDB" id="A0A3B3SMI6"/>
<keyword evidence="6" id="KW-0130">Cell adhesion</keyword>
<name>A0A3B3SMI6_9TELE</name>
<dbReference type="PANTHER" id="PTHR24020">
    <property type="entry name" value="COLLAGEN ALPHA"/>
    <property type="match status" value="1"/>
</dbReference>